<evidence type="ECO:0000256" key="1">
    <source>
        <dbReference type="SAM" id="MobiDB-lite"/>
    </source>
</evidence>
<evidence type="ECO:0000313" key="3">
    <source>
        <dbReference type="Proteomes" id="UP000195667"/>
    </source>
</evidence>
<sequence length="52" mass="5771">MVAFKLFKLFHARPLTKEELLAGIAAMEAQRGKGSDAEAGKPQNTQEQTWPQ</sequence>
<protein>
    <submittedName>
        <fullName evidence="2">Uncharacterized protein</fullName>
    </submittedName>
</protein>
<keyword evidence="3" id="KW-1185">Reference proteome</keyword>
<evidence type="ECO:0000313" key="2">
    <source>
        <dbReference type="EMBL" id="SJM91842.1"/>
    </source>
</evidence>
<gene>
    <name evidence="2" type="ORF">CRENPOLYSF1_220017</name>
</gene>
<organism evidence="2 3">
    <name type="scientific">Crenothrix polyspora</name>
    <dbReference type="NCBI Taxonomy" id="360316"/>
    <lineage>
        <taxon>Bacteria</taxon>
        <taxon>Pseudomonadati</taxon>
        <taxon>Pseudomonadota</taxon>
        <taxon>Gammaproteobacteria</taxon>
        <taxon>Methylococcales</taxon>
        <taxon>Crenotrichaceae</taxon>
        <taxon>Crenothrix</taxon>
    </lineage>
</organism>
<dbReference type="AlphaFoldDB" id="A0A1R4H6G7"/>
<feature type="compositionally biased region" description="Basic and acidic residues" evidence="1">
    <location>
        <begin position="30"/>
        <end position="39"/>
    </location>
</feature>
<reference evidence="3" key="1">
    <citation type="submission" date="2017-02" db="EMBL/GenBank/DDBJ databases">
        <authorList>
            <person name="Daims H."/>
        </authorList>
    </citation>
    <scope>NUCLEOTIDE SEQUENCE [LARGE SCALE GENOMIC DNA]</scope>
</reference>
<name>A0A1R4H6G7_9GAMM</name>
<dbReference type="EMBL" id="FUKI01000096">
    <property type="protein sequence ID" value="SJM91842.1"/>
    <property type="molecule type" value="Genomic_DNA"/>
</dbReference>
<proteinExistence type="predicted"/>
<feature type="compositionally biased region" description="Polar residues" evidence="1">
    <location>
        <begin position="42"/>
        <end position="52"/>
    </location>
</feature>
<dbReference type="Proteomes" id="UP000195667">
    <property type="component" value="Unassembled WGS sequence"/>
</dbReference>
<accession>A0A1R4H6G7</accession>
<feature type="region of interest" description="Disordered" evidence="1">
    <location>
        <begin position="28"/>
        <end position="52"/>
    </location>
</feature>